<protein>
    <submittedName>
        <fullName evidence="3">Uncharacterized protein</fullName>
    </submittedName>
</protein>
<name>A0A915KYG3_ROMCU</name>
<reference evidence="3" key="1">
    <citation type="submission" date="2022-11" db="UniProtKB">
        <authorList>
            <consortium name="WormBaseParasite"/>
        </authorList>
    </citation>
    <scope>IDENTIFICATION</scope>
</reference>
<feature type="transmembrane region" description="Helical" evidence="1">
    <location>
        <begin position="702"/>
        <end position="723"/>
    </location>
</feature>
<dbReference type="WBParaSite" id="nRc.2.0.1.t43982-RA">
    <property type="protein sequence ID" value="nRc.2.0.1.t43982-RA"/>
    <property type="gene ID" value="nRc.2.0.1.g43982"/>
</dbReference>
<dbReference type="Gene3D" id="2.60.98.60">
    <property type="entry name" value="Cell-cell fusogen EFF/AFF, domain 1"/>
    <property type="match status" value="2"/>
</dbReference>
<evidence type="ECO:0000313" key="2">
    <source>
        <dbReference type="Proteomes" id="UP000887565"/>
    </source>
</evidence>
<evidence type="ECO:0000256" key="1">
    <source>
        <dbReference type="SAM" id="Phobius"/>
    </source>
</evidence>
<dbReference type="Proteomes" id="UP000887565">
    <property type="component" value="Unplaced"/>
</dbReference>
<proteinExistence type="predicted"/>
<keyword evidence="1" id="KW-0812">Transmembrane</keyword>
<accession>A0A915KYG3</accession>
<dbReference type="PANTHER" id="PTHR37415:SF1">
    <property type="entry name" value="CELL FUSION PROTEIN AFF-1"/>
    <property type="match status" value="1"/>
</dbReference>
<dbReference type="OMA" id="WQLKEGM"/>
<dbReference type="Gene3D" id="2.60.40.3980">
    <property type="entry name" value="Cell-cell fusogen EFF/AFF, domain 3"/>
    <property type="match status" value="1"/>
</dbReference>
<sequence length="745" mass="85327">MWKIYCSSANNGTSESNIPHCSKNFVVSGQIFRQISDPSASFQHEISFSTDFRLDLGFRETVCIKIKLYSSWSINQTDDKNETDDSMLREFLRNNDSLIYTVTFENLLHIHPVRQEYTFGIPLLKSSCVCDCPNGDKICPIGFNYKNCSAEPKNGLCLTTYHAHQSAKGCTLGGEAEMCCQIRISPFKDKLFKAVYLGQPETVAQLGYGLYRVPQNGQDWNLVEDGSLKIPLNKEHKIDLNGGMLAVMINALKTSHQLKEGMFFHDEENITADKKSRSKDQVEPLRKISLKTGPPLNELYEWNVQKLGWFRWEGRRWTVRNGWIKMQDAQHVEVENCKNQQYSENYNAEYLTMDDSREDAVYLGHSVENEEKWISKVYVESQESSRQILVIHIDSPAITVQFSTRTKIDLTFYHHSSKLVDFSGRIEIDKYSNRFLNITYRLDYFLTKPQRPLNTALTSLSCLTGHVRYSNAGEMQINVSKLGVTLTKHNYDSSILDERKLKIKKIFVEEPNNVDSLVVIKLEEAVELEYLKPLVVSINSVSKATQCELATWMTNDIVTASVDFRMVENPFLRKVKEYLDLQGAKGTLLGYIYHTTDKLAPDMAFSSYLGYENGTEVFSLLSLPLFINTSRYVCVHPIDKIREEKCRWFEIQYHPLDWFEVPYTWSINQGECLGCNEVGINDFLSYLNPMKWLRGISSTAEAIAVAVEVTFYLAAILLLITVVRKCLIPLWNASLCKPVSSTSKK</sequence>
<dbReference type="InterPro" id="IPR043076">
    <property type="entry name" value="Fusogen_EFF/AFF_dom3"/>
</dbReference>
<keyword evidence="2" id="KW-1185">Reference proteome</keyword>
<dbReference type="GO" id="GO:0044291">
    <property type="term" value="C:cell-cell contact zone"/>
    <property type="evidence" value="ECO:0007669"/>
    <property type="project" value="TreeGrafter"/>
</dbReference>
<dbReference type="AlphaFoldDB" id="A0A915KYG3"/>
<dbReference type="Pfam" id="PF14884">
    <property type="entry name" value="EFF-AFF"/>
    <property type="match status" value="2"/>
</dbReference>
<dbReference type="GO" id="GO:0000768">
    <property type="term" value="P:syncytium formation by plasma membrane fusion"/>
    <property type="evidence" value="ECO:0007669"/>
    <property type="project" value="TreeGrafter"/>
</dbReference>
<organism evidence="2 3">
    <name type="scientific">Romanomermis culicivorax</name>
    <name type="common">Nematode worm</name>
    <dbReference type="NCBI Taxonomy" id="13658"/>
    <lineage>
        <taxon>Eukaryota</taxon>
        <taxon>Metazoa</taxon>
        <taxon>Ecdysozoa</taxon>
        <taxon>Nematoda</taxon>
        <taxon>Enoplea</taxon>
        <taxon>Dorylaimia</taxon>
        <taxon>Mermithida</taxon>
        <taxon>Mermithoidea</taxon>
        <taxon>Mermithidae</taxon>
        <taxon>Romanomermis</taxon>
    </lineage>
</organism>
<keyword evidence="1" id="KW-0472">Membrane</keyword>
<dbReference type="InterPro" id="IPR029213">
    <property type="entry name" value="Fusogen_EFF/AFF"/>
</dbReference>
<evidence type="ECO:0000313" key="3">
    <source>
        <dbReference type="WBParaSite" id="nRc.2.0.1.t43982-RA"/>
    </source>
</evidence>
<keyword evidence="1" id="KW-1133">Transmembrane helix</keyword>
<dbReference type="PANTHER" id="PTHR37415">
    <property type="entry name" value="EFF-1A"/>
    <property type="match status" value="1"/>
</dbReference>